<gene>
    <name evidence="1" type="ORF">I8J34_12000</name>
</gene>
<reference evidence="2" key="1">
    <citation type="journal article" date="2022" name="ISME J.">
        <title>Genetic and phylogenetic analysis of dissimilatory iodate-reducing bacteria identifies potential niches across the world's oceans.</title>
        <authorList>
            <person name="Reyes-Umana V."/>
            <person name="Henning Z."/>
            <person name="Lee K."/>
            <person name="Barnum T.P."/>
            <person name="Coates J.D."/>
        </authorList>
    </citation>
    <scope>NUCLEOTIDE SEQUENCE [LARGE SCALE GENOMIC DNA]</scope>
    <source>
        <strain evidence="2">IR12</strain>
    </source>
</reference>
<organism evidence="1 2">
    <name type="scientific">Denitromonas iodatirespirans</name>
    <dbReference type="NCBI Taxonomy" id="2795389"/>
    <lineage>
        <taxon>Bacteria</taxon>
        <taxon>Pseudomonadati</taxon>
        <taxon>Pseudomonadota</taxon>
        <taxon>Betaproteobacteria</taxon>
        <taxon>Rhodocyclales</taxon>
        <taxon>Zoogloeaceae</taxon>
        <taxon>Denitromonas</taxon>
    </lineage>
</organism>
<dbReference type="SUPFAM" id="SSF53850">
    <property type="entry name" value="Periplasmic binding protein-like II"/>
    <property type="match status" value="1"/>
</dbReference>
<dbReference type="Proteomes" id="UP000694660">
    <property type="component" value="Unassembled WGS sequence"/>
</dbReference>
<accession>A0A944D8R3</accession>
<protein>
    <submittedName>
        <fullName evidence="1">Uncharacterized protein</fullName>
    </submittedName>
</protein>
<name>A0A944D8R3_DENI1</name>
<dbReference type="EMBL" id="JAEKFT010000012">
    <property type="protein sequence ID" value="MBT0961895.1"/>
    <property type="molecule type" value="Genomic_DNA"/>
</dbReference>
<sequence>MVDECLARGELVAPFGTDGIRLSAYYLVWPEGRPVSASAGAVLRWMTSQADAGVPGD</sequence>
<dbReference type="AlphaFoldDB" id="A0A944D8R3"/>
<comment type="caution">
    <text evidence="1">The sequence shown here is derived from an EMBL/GenBank/DDBJ whole genome shotgun (WGS) entry which is preliminary data.</text>
</comment>
<evidence type="ECO:0000313" key="2">
    <source>
        <dbReference type="Proteomes" id="UP000694660"/>
    </source>
</evidence>
<keyword evidence="2" id="KW-1185">Reference proteome</keyword>
<proteinExistence type="predicted"/>
<evidence type="ECO:0000313" key="1">
    <source>
        <dbReference type="EMBL" id="MBT0961895.1"/>
    </source>
</evidence>